<proteinExistence type="predicted"/>
<comment type="caution">
    <text evidence="1">The sequence shown here is derived from an EMBL/GenBank/DDBJ whole genome shotgun (WGS) entry which is preliminary data.</text>
</comment>
<protein>
    <submittedName>
        <fullName evidence="1">Uncharacterized protein</fullName>
    </submittedName>
</protein>
<gene>
    <name evidence="1" type="ORF">EDB81DRAFT_948124</name>
</gene>
<accession>A0A9P9ELG0</accession>
<organism evidence="1 2">
    <name type="scientific">Dactylonectria macrodidyma</name>
    <dbReference type="NCBI Taxonomy" id="307937"/>
    <lineage>
        <taxon>Eukaryota</taxon>
        <taxon>Fungi</taxon>
        <taxon>Dikarya</taxon>
        <taxon>Ascomycota</taxon>
        <taxon>Pezizomycotina</taxon>
        <taxon>Sordariomycetes</taxon>
        <taxon>Hypocreomycetidae</taxon>
        <taxon>Hypocreales</taxon>
        <taxon>Nectriaceae</taxon>
        <taxon>Dactylonectria</taxon>
    </lineage>
</organism>
<dbReference type="AlphaFoldDB" id="A0A9P9ELG0"/>
<dbReference type="EMBL" id="JAGMUV010000010">
    <property type="protein sequence ID" value="KAH7141675.1"/>
    <property type="molecule type" value="Genomic_DNA"/>
</dbReference>
<keyword evidence="2" id="KW-1185">Reference proteome</keyword>
<reference evidence="1" key="1">
    <citation type="journal article" date="2021" name="Nat. Commun.">
        <title>Genetic determinants of endophytism in the Arabidopsis root mycobiome.</title>
        <authorList>
            <person name="Mesny F."/>
            <person name="Miyauchi S."/>
            <person name="Thiergart T."/>
            <person name="Pickel B."/>
            <person name="Atanasova L."/>
            <person name="Karlsson M."/>
            <person name="Huettel B."/>
            <person name="Barry K.W."/>
            <person name="Haridas S."/>
            <person name="Chen C."/>
            <person name="Bauer D."/>
            <person name="Andreopoulos W."/>
            <person name="Pangilinan J."/>
            <person name="LaButti K."/>
            <person name="Riley R."/>
            <person name="Lipzen A."/>
            <person name="Clum A."/>
            <person name="Drula E."/>
            <person name="Henrissat B."/>
            <person name="Kohler A."/>
            <person name="Grigoriev I.V."/>
            <person name="Martin F.M."/>
            <person name="Hacquard S."/>
        </authorList>
    </citation>
    <scope>NUCLEOTIDE SEQUENCE</scope>
    <source>
        <strain evidence="1">MPI-CAGE-AT-0147</strain>
    </source>
</reference>
<name>A0A9P9ELG0_9HYPO</name>
<sequence>MDAIPTMDTILNHLNDSKKSLRSLKRLFGFFSPRGRESAEQSSRREELQAALARECARMNWLHSDLTQGNNLRNVNEGEMNVLKATRYLVFITIAQRPPDQLQLAIQGLEEAGQYIYSNVLSRLRRLQKSAPKPEPELDLAQDYHEINRNLHSAMAQAGRAVEFFRQTPLCTWSRHQCYVPDPQDQPTQLRFVPAIAHAHAACEVGICCACAAKHMPPPAE</sequence>
<dbReference type="Proteomes" id="UP000738349">
    <property type="component" value="Unassembled WGS sequence"/>
</dbReference>
<evidence type="ECO:0000313" key="1">
    <source>
        <dbReference type="EMBL" id="KAH7141675.1"/>
    </source>
</evidence>
<evidence type="ECO:0000313" key="2">
    <source>
        <dbReference type="Proteomes" id="UP000738349"/>
    </source>
</evidence>